<dbReference type="Pfam" id="PF13676">
    <property type="entry name" value="TIR_2"/>
    <property type="match status" value="1"/>
</dbReference>
<name>A0A0D8BBJ1_9ACTN</name>
<dbReference type="OrthoDB" id="3204097at2"/>
<dbReference type="InterPro" id="IPR045430">
    <property type="entry name" value="EAD1"/>
</dbReference>
<evidence type="ECO:0000313" key="4">
    <source>
        <dbReference type="Proteomes" id="UP000032545"/>
    </source>
</evidence>
<dbReference type="AlphaFoldDB" id="A0A0D8BBJ1"/>
<feature type="domain" description="TIR" evidence="2">
    <location>
        <begin position="343"/>
        <end position="477"/>
    </location>
</feature>
<sequence>MTERLTDIEVETLANAFHRPSTAMAMLERAGLERRRQPSWTSQTPLEFWDDVNHQLRQGVLADGRANILAVAAALYPANKVFAAVVEPAGSAPAAGPPADGAAPTAGPPGTGSGEVHAPAGGVLFAIDPVRFGPAGVPVAWRDGLCQLVGLAAQHCDLPADAVSVQDRGGGLLGAVRDDVPAELVVADLVRELRGVLHTYNRPRGESGRVRLRVALHQGRAVADDSAAARGDAARSDAAQAASRLVDTPALSRLLGEFPTTEMAVIISGTLFAATVDRRRRDLDPGSFRRVETGVPGLAGPAWVQVPAGGEGPADGPRVPAADQRSVPPPVASIVAEEPRTAAGWDFLVSAAEEDSDWGEWCAWQLEQQGFQVHLDTWDVVAGDHLVGRLDEAVSRSKRTLVILSEHYLASEKVQAEWQTAWRSDPTGMKRRLIPVRVAANRSKAEGLLQGINSIDLVDLDGDEARRTFVDGIRRAIEGRYRPSEAPPFPGSPPRT</sequence>
<keyword evidence="4" id="KW-1185">Reference proteome</keyword>
<reference evidence="4" key="1">
    <citation type="submission" date="2015-02" db="EMBL/GenBank/DDBJ databases">
        <title>Draft Genome of Frankia sp. CpI1-S.</title>
        <authorList>
            <person name="Oshone R.T."/>
            <person name="Ngom M."/>
            <person name="Ghodhbane-Gtari F."/>
            <person name="Gtari M."/>
            <person name="Morris K."/>
            <person name="Thomas K."/>
            <person name="Sen A."/>
            <person name="Tisa L.S."/>
        </authorList>
    </citation>
    <scope>NUCLEOTIDE SEQUENCE [LARGE SCALE GENOMIC DNA]</scope>
    <source>
        <strain evidence="4">CpI1-S</strain>
    </source>
</reference>
<feature type="compositionally biased region" description="Low complexity" evidence="1">
    <location>
        <begin position="90"/>
        <end position="105"/>
    </location>
</feature>
<dbReference type="Gene3D" id="3.40.50.10140">
    <property type="entry name" value="Toll/interleukin-1 receptor homology (TIR) domain"/>
    <property type="match status" value="1"/>
</dbReference>
<proteinExistence type="predicted"/>
<dbReference type="SMART" id="SM00255">
    <property type="entry name" value="TIR"/>
    <property type="match status" value="1"/>
</dbReference>
<accession>A0A0D8BBJ1</accession>
<gene>
    <name evidence="3" type="ORF">FF36_03992</name>
</gene>
<dbReference type="Proteomes" id="UP000032545">
    <property type="component" value="Unassembled WGS sequence"/>
</dbReference>
<dbReference type="InterPro" id="IPR000157">
    <property type="entry name" value="TIR_dom"/>
</dbReference>
<dbReference type="InterPro" id="IPR035897">
    <property type="entry name" value="Toll_tir_struct_dom_sf"/>
</dbReference>
<dbReference type="PROSITE" id="PS50104">
    <property type="entry name" value="TIR"/>
    <property type="match status" value="1"/>
</dbReference>
<dbReference type="Pfam" id="PF19955">
    <property type="entry name" value="EAD1"/>
    <property type="match status" value="1"/>
</dbReference>
<dbReference type="SUPFAM" id="SSF52200">
    <property type="entry name" value="Toll/Interleukin receptor TIR domain"/>
    <property type="match status" value="1"/>
</dbReference>
<dbReference type="GO" id="GO:0007165">
    <property type="term" value="P:signal transduction"/>
    <property type="evidence" value="ECO:0007669"/>
    <property type="project" value="InterPro"/>
</dbReference>
<evidence type="ECO:0000256" key="1">
    <source>
        <dbReference type="SAM" id="MobiDB-lite"/>
    </source>
</evidence>
<feature type="region of interest" description="Disordered" evidence="1">
    <location>
        <begin position="307"/>
        <end position="326"/>
    </location>
</feature>
<feature type="region of interest" description="Disordered" evidence="1">
    <location>
        <begin position="90"/>
        <end position="115"/>
    </location>
</feature>
<organism evidence="3 4">
    <name type="scientific">Frankia torreyi</name>
    <dbReference type="NCBI Taxonomy" id="1856"/>
    <lineage>
        <taxon>Bacteria</taxon>
        <taxon>Bacillati</taxon>
        <taxon>Actinomycetota</taxon>
        <taxon>Actinomycetes</taxon>
        <taxon>Frankiales</taxon>
        <taxon>Frankiaceae</taxon>
        <taxon>Frankia</taxon>
    </lineage>
</organism>
<reference evidence="3 4" key="2">
    <citation type="journal article" date="2016" name="Genome Announc.">
        <title>Permanent Draft Genome Sequences for Two Variants of Frankia sp. Strain CpI1, the First Frankia Strain Isolated from Root Nodules of Comptonia peregrina.</title>
        <authorList>
            <person name="Oshone R."/>
            <person name="Hurst S.G.IV."/>
            <person name="Abebe-Akele F."/>
            <person name="Simpson S."/>
            <person name="Morris K."/>
            <person name="Thomas W.K."/>
            <person name="Tisa L.S."/>
        </authorList>
    </citation>
    <scope>NUCLEOTIDE SEQUENCE [LARGE SCALE GENOMIC DNA]</scope>
    <source>
        <strain evidence="4">CpI1-S</strain>
    </source>
</reference>
<dbReference type="RefSeq" id="WP_082122057.1">
    <property type="nucleotide sequence ID" value="NZ_JYFN01000033.1"/>
</dbReference>
<evidence type="ECO:0000259" key="2">
    <source>
        <dbReference type="PROSITE" id="PS50104"/>
    </source>
</evidence>
<comment type="caution">
    <text evidence="3">The sequence shown here is derived from an EMBL/GenBank/DDBJ whole genome shotgun (WGS) entry which is preliminary data.</text>
</comment>
<evidence type="ECO:0000313" key="3">
    <source>
        <dbReference type="EMBL" id="KJE21658.1"/>
    </source>
</evidence>
<dbReference type="EMBL" id="JYFN01000033">
    <property type="protein sequence ID" value="KJE21658.1"/>
    <property type="molecule type" value="Genomic_DNA"/>
</dbReference>
<dbReference type="PATRIC" id="fig|1502723.3.peg.3686"/>
<protein>
    <submittedName>
        <fullName evidence="3">TIR domain</fullName>
    </submittedName>
</protein>